<evidence type="ECO:0000313" key="14">
    <source>
        <dbReference type="EMBL" id="UJO12866.1"/>
    </source>
</evidence>
<feature type="region of interest" description="Disordered" evidence="12">
    <location>
        <begin position="174"/>
        <end position="203"/>
    </location>
</feature>
<dbReference type="InterPro" id="IPR056995">
    <property type="entry name" value="PEX6_4th_dom"/>
</dbReference>
<keyword evidence="2" id="KW-0962">Peroxisome biogenesis</keyword>
<dbReference type="KEGG" id="ffu:CLAFUR5_00038"/>
<keyword evidence="15" id="KW-1185">Reference proteome</keyword>
<feature type="compositionally biased region" description="Acidic residues" evidence="12">
    <location>
        <begin position="325"/>
        <end position="339"/>
    </location>
</feature>
<organism evidence="14 15">
    <name type="scientific">Passalora fulva</name>
    <name type="common">Tomato leaf mold</name>
    <name type="synonym">Cladosporium fulvum</name>
    <dbReference type="NCBI Taxonomy" id="5499"/>
    <lineage>
        <taxon>Eukaryota</taxon>
        <taxon>Fungi</taxon>
        <taxon>Dikarya</taxon>
        <taxon>Ascomycota</taxon>
        <taxon>Pezizomycotina</taxon>
        <taxon>Dothideomycetes</taxon>
        <taxon>Dothideomycetidae</taxon>
        <taxon>Mycosphaerellales</taxon>
        <taxon>Mycosphaerellaceae</taxon>
        <taxon>Fulvia</taxon>
    </lineage>
</organism>
<sequence length="1461" mass="156808">MAYDVPKPVSLKRKRRRREDKPAVAARIYLDSNLKGEVGILSADLVRDLFPGQDGQSSGQAGEQKKLFCAVTAWTPNPSLSESSWTILPIRAQAASEKPLPASTIRFPASASGTQSFVKLVQALAPSKPLRQNSSVEVRVSDVVPLPLDTIFVSVDPEAIQKLQDVHKRYGGGVGTAAQNARRPGKQAASPVQEDGAATEREENVKALVKEALWSIVHTEDLLPLPISHPVTHTMAPPARILACEPVSQGLVSDSTNIVLVPTSSEKRANAGNRGLLSPRLDEESGEEDTANEAFYSATEENSPAKPLKPIVTSKSATDFSNSDDMFDSSAEESNLSDDDDMISLAKPSLVDGPSGLSSALTSATPRPFGLGTRGIGTPGSVFSNMTSTTIRGGQATRSKVFRAQGLVERIPNELLHPRPSADEDEEARVYVDAQSLARLGCFSGDWLRIEAAESQILPNFSAFGELGGLTERQWRPAKVYTLPENMTKRAQNYKVNTRHGRRDSISSLATNSSTAAMIYLSPVLLANLQEPTNISMSAMPKNKRQSLKRPMTPRPDTASARLPPTASEVTLRKIVTPISTEQSLNNALFTKLKQYFEMRQRIIKPGDLIAIQVDESLGRSVYEGEAELDGSSASALLCHNVANGESSDSKTPVNVAWFSIEAINVPPSEDGIEPESDTWGDAATIDPTKIQMRQSGDDRRQLPSASSNTWQYYLGVRKVQAKPTANAAATGLPEVTPPYISALQRRLRELISVSIGPRAVHLGMPPLTVLIHSTQRNIGKTRTVQRVCSDLGVHFFPIDGNDIASEGGQGVDTQAQGLLEARCERALDCGAEFTAICITHLEVLGEERTAASLKGVLETARVLVATTTDVDKIPDTVRGLFTHELEMSAPDEGEREGILRDIATDSGVSLALEVDLASIAVKTAALVAGDLLDVVERALVAKAERLYTLAVTKTEAAKDAITIKDIQLSGGAAANAVIPADFDAAVDLARKNFADSIGAPKIPNVQWSDVGGLTNVKDAVIETIQLPLSRPELFAKGLKKRSGILFYGPPGTGKTLLAKAIATEFSLNFFSVKGPELLNMYIGESEANVRRVFQRARDARPCVVFFDELDSVAPKRGNQGDSGGVMDRIVSQLLAELDGMSDGEESGGGVFVIGATNRPDLLDQALLRPGRFDKMLYLGISDTHDKQATILQALTRKFTLSPTVSLPRVASHLPFTFTGADLYALASDAMLKAVTRSARTVDSRVAAINAERNAKGQSVISVAYYFDHYATEADTEVAVVEEDFHLARQELTPSVSLDELRHYERVRSMFESVKEKTEDSNDTHDQRPASSQQGVNGSNAAGGSDARQRAADAMKRISRNGPPASVVTNGSGGGGDHSHPVLRPNAASAPGAADTKADADADDDFVIRTDRMSLQQSSPRKGKGKGKGKSREIESNQPVSNGTVVQDGGDADDAGEDLYD</sequence>
<feature type="compositionally biased region" description="Basic and acidic residues" evidence="12">
    <location>
        <begin position="1396"/>
        <end position="1412"/>
    </location>
</feature>
<feature type="compositionally biased region" description="Acidic residues" evidence="12">
    <location>
        <begin position="1450"/>
        <end position="1461"/>
    </location>
</feature>
<reference evidence="14" key="2">
    <citation type="journal article" date="2022" name="Microb. Genom.">
        <title>A chromosome-scale genome assembly of the tomato pathogen Cladosporium fulvum reveals a compartmentalized genome architecture and the presence of a dispensable chromosome.</title>
        <authorList>
            <person name="Zaccaron A.Z."/>
            <person name="Chen L.H."/>
            <person name="Samaras A."/>
            <person name="Stergiopoulos I."/>
        </authorList>
    </citation>
    <scope>NUCLEOTIDE SEQUENCE</scope>
    <source>
        <strain evidence="14">Race5_Kim</strain>
    </source>
</reference>
<dbReference type="InterPro" id="IPR003593">
    <property type="entry name" value="AAA+_ATPase"/>
</dbReference>
<evidence type="ECO:0000256" key="9">
    <source>
        <dbReference type="ARBA" id="ARBA00034920"/>
    </source>
</evidence>
<dbReference type="GO" id="GO:0005778">
    <property type="term" value="C:peroxisomal membrane"/>
    <property type="evidence" value="ECO:0007669"/>
    <property type="project" value="UniProtKB-SubCell"/>
</dbReference>
<feature type="region of interest" description="Disordered" evidence="12">
    <location>
        <begin position="1"/>
        <end position="22"/>
    </location>
</feature>
<feature type="region of interest" description="Disordered" evidence="12">
    <location>
        <begin position="267"/>
        <end position="339"/>
    </location>
</feature>
<reference evidence="14" key="1">
    <citation type="submission" date="2021-12" db="EMBL/GenBank/DDBJ databases">
        <authorList>
            <person name="Zaccaron A."/>
            <person name="Stergiopoulos I."/>
        </authorList>
    </citation>
    <scope>NUCLEOTIDE SEQUENCE</scope>
    <source>
        <strain evidence="14">Race5_Kim</strain>
    </source>
</reference>
<dbReference type="EMBL" id="CP090163">
    <property type="protein sequence ID" value="UJO12866.1"/>
    <property type="molecule type" value="Genomic_DNA"/>
</dbReference>
<comment type="subunit">
    <text evidence="11">Interacts with PEX1; forming the PEX1-PEX6 AAA ATPase complex, which is composed of a heterohexamer formed by a trimer of PEX1-PEX6 dimers.</text>
</comment>
<dbReference type="GO" id="GO:0005524">
    <property type="term" value="F:ATP binding"/>
    <property type="evidence" value="ECO:0007669"/>
    <property type="project" value="UniProtKB-KW"/>
</dbReference>
<dbReference type="GO" id="GO:0016887">
    <property type="term" value="F:ATP hydrolysis activity"/>
    <property type="evidence" value="ECO:0007669"/>
    <property type="project" value="InterPro"/>
</dbReference>
<dbReference type="PROSITE" id="PS00674">
    <property type="entry name" value="AAA"/>
    <property type="match status" value="1"/>
</dbReference>
<keyword evidence="4" id="KW-0378">Hydrolase</keyword>
<feature type="compositionally biased region" description="Polar residues" evidence="12">
    <location>
        <begin position="1329"/>
        <end position="1342"/>
    </location>
</feature>
<dbReference type="Pfam" id="PF23315">
    <property type="entry name" value="PEX6_4th"/>
    <property type="match status" value="1"/>
</dbReference>
<dbReference type="InterPro" id="IPR047533">
    <property type="entry name" value="RecA-like_PEX6_r2"/>
</dbReference>
<keyword evidence="6" id="KW-0472">Membrane</keyword>
<evidence type="ECO:0000256" key="8">
    <source>
        <dbReference type="ARBA" id="ARBA00034811"/>
    </source>
</evidence>
<evidence type="ECO:0000256" key="6">
    <source>
        <dbReference type="ARBA" id="ARBA00023136"/>
    </source>
</evidence>
<gene>
    <name evidence="14" type="ORF">CLAFUR5_00038</name>
</gene>
<dbReference type="InterPro" id="IPR003959">
    <property type="entry name" value="ATPase_AAA_core"/>
</dbReference>
<protein>
    <recommendedName>
        <fullName evidence="8">Peroxisomal ATPase PEX6</fullName>
    </recommendedName>
    <alternativeName>
        <fullName evidence="9">Peroxin-6</fullName>
    </alternativeName>
</protein>
<evidence type="ECO:0000259" key="13">
    <source>
        <dbReference type="SMART" id="SM00382"/>
    </source>
</evidence>
<dbReference type="InterPro" id="IPR027417">
    <property type="entry name" value="P-loop_NTPase"/>
</dbReference>
<feature type="region of interest" description="Disordered" evidence="12">
    <location>
        <begin position="540"/>
        <end position="563"/>
    </location>
</feature>
<keyword evidence="5" id="KW-0067">ATP-binding</keyword>
<dbReference type="CDD" id="cd19527">
    <property type="entry name" value="RecA-like_PEX6_r2"/>
    <property type="match status" value="1"/>
</dbReference>
<dbReference type="GO" id="GO:0016558">
    <property type="term" value="P:protein import into peroxisome matrix"/>
    <property type="evidence" value="ECO:0007669"/>
    <property type="project" value="TreeGrafter"/>
</dbReference>
<feature type="domain" description="AAA+ ATPase" evidence="13">
    <location>
        <begin position="766"/>
        <end position="892"/>
    </location>
</feature>
<evidence type="ECO:0000256" key="7">
    <source>
        <dbReference type="ARBA" id="ARBA00034691"/>
    </source>
</evidence>
<feature type="compositionally biased region" description="Basic and acidic residues" evidence="12">
    <location>
        <begin position="1312"/>
        <end position="1328"/>
    </location>
</feature>
<dbReference type="RefSeq" id="XP_047757232.1">
    <property type="nucleotide sequence ID" value="XM_047899186.1"/>
</dbReference>
<dbReference type="InterPro" id="IPR050168">
    <property type="entry name" value="AAA_ATPase_domain"/>
</dbReference>
<dbReference type="SMART" id="SM00382">
    <property type="entry name" value="AAA"/>
    <property type="match status" value="2"/>
</dbReference>
<dbReference type="Pfam" id="PF00004">
    <property type="entry name" value="AAA"/>
    <property type="match status" value="2"/>
</dbReference>
<dbReference type="PANTHER" id="PTHR23077">
    <property type="entry name" value="AAA-FAMILY ATPASE"/>
    <property type="match status" value="1"/>
</dbReference>
<accession>A0A9Q8L8R9</accession>
<dbReference type="SUPFAM" id="SSF52540">
    <property type="entry name" value="P-loop containing nucleoside triphosphate hydrolases"/>
    <property type="match status" value="2"/>
</dbReference>
<comment type="catalytic activity">
    <reaction evidence="10">
        <text>ATP + H2O = ADP + phosphate + H(+)</text>
        <dbReference type="Rhea" id="RHEA:13065"/>
        <dbReference type="ChEBI" id="CHEBI:15377"/>
        <dbReference type="ChEBI" id="CHEBI:15378"/>
        <dbReference type="ChEBI" id="CHEBI:30616"/>
        <dbReference type="ChEBI" id="CHEBI:43474"/>
        <dbReference type="ChEBI" id="CHEBI:456216"/>
    </reaction>
    <physiologicalReaction direction="left-to-right" evidence="10">
        <dbReference type="Rhea" id="RHEA:13066"/>
    </physiologicalReaction>
</comment>
<dbReference type="FunFam" id="1.10.8.60:FF:000039">
    <property type="entry name" value="peroxisome biogenesis factor 6"/>
    <property type="match status" value="1"/>
</dbReference>
<evidence type="ECO:0000256" key="5">
    <source>
        <dbReference type="ARBA" id="ARBA00022840"/>
    </source>
</evidence>
<evidence type="ECO:0000256" key="11">
    <source>
        <dbReference type="ARBA" id="ARBA00062700"/>
    </source>
</evidence>
<dbReference type="Pfam" id="PF23120">
    <property type="entry name" value="PEX6_N"/>
    <property type="match status" value="1"/>
</dbReference>
<dbReference type="Proteomes" id="UP000756132">
    <property type="component" value="Chromosome 1"/>
</dbReference>
<comment type="subcellular location">
    <subcellularLocation>
        <location evidence="7">Peroxisome membrane</location>
        <topology evidence="7">Peripheral membrane protein</topology>
        <orientation evidence="7">Cytoplasmic side</orientation>
    </subcellularLocation>
</comment>
<comment type="similarity">
    <text evidence="1">Belongs to the AAA ATPase family.</text>
</comment>
<dbReference type="GO" id="GO:0005829">
    <property type="term" value="C:cytosol"/>
    <property type="evidence" value="ECO:0007669"/>
    <property type="project" value="TreeGrafter"/>
</dbReference>
<dbReference type="Gene3D" id="3.40.50.300">
    <property type="entry name" value="P-loop containing nucleotide triphosphate hydrolases"/>
    <property type="match status" value="2"/>
</dbReference>
<dbReference type="GeneID" id="71979916"/>
<evidence type="ECO:0000256" key="1">
    <source>
        <dbReference type="ARBA" id="ARBA00006914"/>
    </source>
</evidence>
<evidence type="ECO:0000313" key="15">
    <source>
        <dbReference type="Proteomes" id="UP000756132"/>
    </source>
</evidence>
<dbReference type="OrthoDB" id="5553750at2759"/>
<dbReference type="PANTHER" id="PTHR23077:SF9">
    <property type="entry name" value="PEROXISOMAL ATPASE PEX6"/>
    <property type="match status" value="1"/>
</dbReference>
<dbReference type="InterPro" id="IPR003960">
    <property type="entry name" value="ATPase_AAA_CS"/>
</dbReference>
<evidence type="ECO:0000256" key="10">
    <source>
        <dbReference type="ARBA" id="ARBA00048778"/>
    </source>
</evidence>
<evidence type="ECO:0000256" key="2">
    <source>
        <dbReference type="ARBA" id="ARBA00022593"/>
    </source>
</evidence>
<dbReference type="FunFam" id="3.40.50.300:FF:000109">
    <property type="entry name" value="Peroxisomal biogenesis factor 6"/>
    <property type="match status" value="1"/>
</dbReference>
<name>A0A9Q8L8R9_PASFU</name>
<dbReference type="OMA" id="KIMLCEP"/>
<feature type="region of interest" description="Disordered" evidence="12">
    <location>
        <begin position="357"/>
        <end position="382"/>
    </location>
</feature>
<evidence type="ECO:0000256" key="3">
    <source>
        <dbReference type="ARBA" id="ARBA00022741"/>
    </source>
</evidence>
<feature type="compositionally biased region" description="Polar residues" evidence="12">
    <location>
        <begin position="1436"/>
        <end position="1445"/>
    </location>
</feature>
<evidence type="ECO:0000256" key="4">
    <source>
        <dbReference type="ARBA" id="ARBA00022801"/>
    </source>
</evidence>
<feature type="domain" description="AAA+ ATPase" evidence="13">
    <location>
        <begin position="1041"/>
        <end position="1183"/>
    </location>
</feature>
<feature type="compositionally biased region" description="Basic and acidic residues" evidence="12">
    <location>
        <begin position="1347"/>
        <end position="1356"/>
    </location>
</feature>
<dbReference type="Gene3D" id="1.10.8.60">
    <property type="match status" value="2"/>
</dbReference>
<keyword evidence="3" id="KW-0547">Nucleotide-binding</keyword>
<feature type="region of interest" description="Disordered" evidence="12">
    <location>
        <begin position="1312"/>
        <end position="1461"/>
    </location>
</feature>
<proteinExistence type="inferred from homology"/>
<evidence type="ECO:0000256" key="12">
    <source>
        <dbReference type="SAM" id="MobiDB-lite"/>
    </source>
</evidence>